<evidence type="ECO:0000313" key="3">
    <source>
        <dbReference type="Proteomes" id="UP000034617"/>
    </source>
</evidence>
<name>A0A0G1GNW1_9BACT</name>
<evidence type="ECO:0000313" key="2">
    <source>
        <dbReference type="EMBL" id="KKT36661.1"/>
    </source>
</evidence>
<keyword evidence="1" id="KW-0472">Membrane</keyword>
<comment type="caution">
    <text evidence="2">The sequence shown here is derived from an EMBL/GenBank/DDBJ whole genome shotgun (WGS) entry which is preliminary data.</text>
</comment>
<proteinExistence type="predicted"/>
<reference evidence="2 3" key="1">
    <citation type="journal article" date="2015" name="Nature">
        <title>rRNA introns, odd ribosomes, and small enigmatic genomes across a large radiation of phyla.</title>
        <authorList>
            <person name="Brown C.T."/>
            <person name="Hug L.A."/>
            <person name="Thomas B.C."/>
            <person name="Sharon I."/>
            <person name="Castelle C.J."/>
            <person name="Singh A."/>
            <person name="Wilkins M.J."/>
            <person name="Williams K.H."/>
            <person name="Banfield J.F."/>
        </authorList>
    </citation>
    <scope>NUCLEOTIDE SEQUENCE [LARGE SCALE GENOMIC DNA]</scope>
</reference>
<keyword evidence="1" id="KW-1133">Transmembrane helix</keyword>
<feature type="transmembrane region" description="Helical" evidence="1">
    <location>
        <begin position="6"/>
        <end position="23"/>
    </location>
</feature>
<evidence type="ECO:0000256" key="1">
    <source>
        <dbReference type="SAM" id="Phobius"/>
    </source>
</evidence>
<dbReference type="Proteomes" id="UP000034617">
    <property type="component" value="Unassembled WGS sequence"/>
</dbReference>
<sequence>MIPQFIGSFVLASVVLVGGSLLWPKIMKQERPEVLQAVHDKVVETDIGKKAEEVLGTVDVPQNAGQAAASLSSQVVSQVGSVIQKKTEEIVTHRVIEEVVKRFETLPAQEKEEVKSVICKPGQ</sequence>
<dbReference type="EMBL" id="LCHM01000034">
    <property type="protein sequence ID" value="KKT36661.1"/>
    <property type="molecule type" value="Genomic_DNA"/>
</dbReference>
<dbReference type="AlphaFoldDB" id="A0A0G1GNW1"/>
<keyword evidence="1" id="KW-0812">Transmembrane</keyword>
<protein>
    <submittedName>
        <fullName evidence="2">Uncharacterized protein</fullName>
    </submittedName>
</protein>
<organism evidence="2 3">
    <name type="scientific">Candidatus Gottesmanbacteria bacterium GW2011_GWB1_44_11c</name>
    <dbReference type="NCBI Taxonomy" id="1618447"/>
    <lineage>
        <taxon>Bacteria</taxon>
        <taxon>Candidatus Gottesmaniibacteriota</taxon>
    </lineage>
</organism>
<accession>A0A0G1GNW1</accession>
<gene>
    <name evidence="2" type="ORF">UW22_C0034G0004</name>
</gene>